<feature type="chain" id="PRO_5010195683" evidence="1">
    <location>
        <begin position="26"/>
        <end position="104"/>
    </location>
</feature>
<dbReference type="EMBL" id="MPPL01000001">
    <property type="protein sequence ID" value="OKS85707.1"/>
    <property type="molecule type" value="Genomic_DNA"/>
</dbReference>
<proteinExistence type="predicted"/>
<evidence type="ECO:0000313" key="2">
    <source>
        <dbReference type="EMBL" id="OKS85707.1"/>
    </source>
</evidence>
<dbReference type="InterPro" id="IPR045391">
    <property type="entry name" value="DUF6520"/>
</dbReference>
<organism evidence="2 3">
    <name type="scientific">Mucilaginibacter polytrichastri</name>
    <dbReference type="NCBI Taxonomy" id="1302689"/>
    <lineage>
        <taxon>Bacteria</taxon>
        <taxon>Pseudomonadati</taxon>
        <taxon>Bacteroidota</taxon>
        <taxon>Sphingobacteriia</taxon>
        <taxon>Sphingobacteriales</taxon>
        <taxon>Sphingobacteriaceae</taxon>
        <taxon>Mucilaginibacter</taxon>
    </lineage>
</organism>
<gene>
    <name evidence="2" type="ORF">RG47T_1153</name>
</gene>
<keyword evidence="1" id="KW-0732">Signal</keyword>
<protein>
    <submittedName>
        <fullName evidence="2">Uncharacterized protein</fullName>
    </submittedName>
</protein>
<sequence>MKRFQIMLAVAVVFAVGSAFTTAKADAPKENNGAFADYTFVHVAHTTTNNRTDYIYRASPSNCGTSTTNICKSVWSQSSTPADGANPAADAVQGTIQNGNYLGS</sequence>
<name>A0A1Q5ZVA7_9SPHI</name>
<dbReference type="OrthoDB" id="768196at2"/>
<keyword evidence="3" id="KW-1185">Reference proteome</keyword>
<reference evidence="2 3" key="1">
    <citation type="submission" date="2016-11" db="EMBL/GenBank/DDBJ databases">
        <title>Whole Genome Sequencing of Mucilaginibacter polytrichastri RG4-7(T) isolated from the moss sample.</title>
        <authorList>
            <person name="Li Y."/>
        </authorList>
    </citation>
    <scope>NUCLEOTIDE SEQUENCE [LARGE SCALE GENOMIC DNA]</scope>
    <source>
        <strain evidence="2 3">RG4-7</strain>
    </source>
</reference>
<evidence type="ECO:0000256" key="1">
    <source>
        <dbReference type="SAM" id="SignalP"/>
    </source>
</evidence>
<dbReference type="RefSeq" id="WP_074488503.1">
    <property type="nucleotide sequence ID" value="NZ_FPAM01000002.1"/>
</dbReference>
<accession>A0A1Q5ZVA7</accession>
<dbReference type="AlphaFoldDB" id="A0A1Q5ZVA7"/>
<evidence type="ECO:0000313" key="3">
    <source>
        <dbReference type="Proteomes" id="UP000186720"/>
    </source>
</evidence>
<dbReference type="Pfam" id="PF20130">
    <property type="entry name" value="DUF6520"/>
    <property type="match status" value="1"/>
</dbReference>
<comment type="caution">
    <text evidence="2">The sequence shown here is derived from an EMBL/GenBank/DDBJ whole genome shotgun (WGS) entry which is preliminary data.</text>
</comment>
<feature type="signal peptide" evidence="1">
    <location>
        <begin position="1"/>
        <end position="25"/>
    </location>
</feature>
<dbReference type="Proteomes" id="UP000186720">
    <property type="component" value="Unassembled WGS sequence"/>
</dbReference>